<proteinExistence type="predicted"/>
<dbReference type="HOGENOM" id="CLU_1677578_0_0_1"/>
<evidence type="ECO:0000313" key="3">
    <source>
        <dbReference type="Proteomes" id="UP000027195"/>
    </source>
</evidence>
<feature type="region of interest" description="Disordered" evidence="1">
    <location>
        <begin position="63"/>
        <end position="95"/>
    </location>
</feature>
<sequence length="157" mass="17780">MIIDVSNCHSLLALIQVLREGYGAQPDRKAKVSAAFGALEATISDEAISMDLANIATLSLSRTSNSTEELGATQAQQLEREKEEQRHGDERLREAKAGMKEGIMQAERHAVVMMQQMELAQEREKEEKRRGDERLVEMREQFEQRLAELWSAHNADK</sequence>
<organism evidence="2 3">
    <name type="scientific">Botryobasidium botryosum (strain FD-172 SS1)</name>
    <dbReference type="NCBI Taxonomy" id="930990"/>
    <lineage>
        <taxon>Eukaryota</taxon>
        <taxon>Fungi</taxon>
        <taxon>Dikarya</taxon>
        <taxon>Basidiomycota</taxon>
        <taxon>Agaricomycotina</taxon>
        <taxon>Agaricomycetes</taxon>
        <taxon>Cantharellales</taxon>
        <taxon>Botryobasidiaceae</taxon>
        <taxon>Botryobasidium</taxon>
    </lineage>
</organism>
<feature type="compositionally biased region" description="Basic and acidic residues" evidence="1">
    <location>
        <begin position="78"/>
        <end position="95"/>
    </location>
</feature>
<evidence type="ECO:0000256" key="1">
    <source>
        <dbReference type="SAM" id="MobiDB-lite"/>
    </source>
</evidence>
<reference evidence="3" key="1">
    <citation type="journal article" date="2014" name="Proc. Natl. Acad. Sci. U.S.A.">
        <title>Extensive sampling of basidiomycete genomes demonstrates inadequacy of the white-rot/brown-rot paradigm for wood decay fungi.</title>
        <authorList>
            <person name="Riley R."/>
            <person name="Salamov A.A."/>
            <person name="Brown D.W."/>
            <person name="Nagy L.G."/>
            <person name="Floudas D."/>
            <person name="Held B.W."/>
            <person name="Levasseur A."/>
            <person name="Lombard V."/>
            <person name="Morin E."/>
            <person name="Otillar R."/>
            <person name="Lindquist E.A."/>
            <person name="Sun H."/>
            <person name="LaButti K.M."/>
            <person name="Schmutz J."/>
            <person name="Jabbour D."/>
            <person name="Luo H."/>
            <person name="Baker S.E."/>
            <person name="Pisabarro A.G."/>
            <person name="Walton J.D."/>
            <person name="Blanchette R.A."/>
            <person name="Henrissat B."/>
            <person name="Martin F."/>
            <person name="Cullen D."/>
            <person name="Hibbett D.S."/>
            <person name="Grigoriev I.V."/>
        </authorList>
    </citation>
    <scope>NUCLEOTIDE SEQUENCE [LARGE SCALE GENOMIC DNA]</scope>
    <source>
        <strain evidence="3">FD-172 SS1</strain>
    </source>
</reference>
<dbReference type="EMBL" id="KL198052">
    <property type="protein sequence ID" value="KDQ12119.1"/>
    <property type="molecule type" value="Genomic_DNA"/>
</dbReference>
<name>A0A067M964_BOTB1</name>
<protein>
    <submittedName>
        <fullName evidence="2">Uncharacterized protein</fullName>
    </submittedName>
</protein>
<keyword evidence="3" id="KW-1185">Reference proteome</keyword>
<dbReference type="InParanoid" id="A0A067M964"/>
<dbReference type="AlphaFoldDB" id="A0A067M964"/>
<feature type="compositionally biased region" description="Polar residues" evidence="1">
    <location>
        <begin position="63"/>
        <end position="77"/>
    </location>
</feature>
<accession>A0A067M964</accession>
<evidence type="ECO:0000313" key="2">
    <source>
        <dbReference type="EMBL" id="KDQ12119.1"/>
    </source>
</evidence>
<dbReference type="Proteomes" id="UP000027195">
    <property type="component" value="Unassembled WGS sequence"/>
</dbReference>
<gene>
    <name evidence="2" type="ORF">BOTBODRAFT_146841</name>
</gene>